<dbReference type="InterPro" id="IPR036465">
    <property type="entry name" value="vWFA_dom_sf"/>
</dbReference>
<dbReference type="Pfam" id="PF00092">
    <property type="entry name" value="VWA"/>
    <property type="match status" value="1"/>
</dbReference>
<dbReference type="PROSITE" id="PS50234">
    <property type="entry name" value="VWFA"/>
    <property type="match status" value="1"/>
</dbReference>
<evidence type="ECO:0000256" key="1">
    <source>
        <dbReference type="SAM" id="Phobius"/>
    </source>
</evidence>
<protein>
    <submittedName>
        <fullName evidence="3">von Willebrand factor type A domain protein</fullName>
    </submittedName>
</protein>
<dbReference type="InterPro" id="IPR002035">
    <property type="entry name" value="VWF_A"/>
</dbReference>
<feature type="domain" description="VWFA" evidence="2">
    <location>
        <begin position="96"/>
        <end position="280"/>
    </location>
</feature>
<keyword evidence="1" id="KW-1133">Transmembrane helix</keyword>
<sequence>MSLTLAAPWVLLLLPLPLLVWRFAPPHRDRSRATRIPFFRQVTEAVGSPASDGALILARSRLQLVAASLVWVLLITGLARPERLGEPITITSAARDLVLAVDISGSMDDRDMTAPDGTRLQRLQAVKDVVGAFVAEREGDRISLIVFGAKPFIQAPFTEDLDSVVELLNQVQTGMAGPNTAIGDAIGLAIRSFEDSEIEERLLILLSDGADTASTMTPINAAQIAAQEGITIYTIGVGNPDGSGEERLDPATLEDIATRGGGAFYFADDVEGLSEIYAEIDALNPRVTDSASYQPREPMAHIPFALALLIGLGTVGFLHATRRPEAAG</sequence>
<dbReference type="eggNOG" id="COG2304">
    <property type="taxonomic scope" value="Bacteria"/>
</dbReference>
<dbReference type="InterPro" id="IPR050768">
    <property type="entry name" value="UPF0353/GerABKA_families"/>
</dbReference>
<dbReference type="SUPFAM" id="SSF53300">
    <property type="entry name" value="vWA-like"/>
    <property type="match status" value="1"/>
</dbReference>
<evidence type="ECO:0000313" key="3">
    <source>
        <dbReference type="EMBL" id="ABV94849.1"/>
    </source>
</evidence>
<reference evidence="4" key="1">
    <citation type="journal article" date="2010" name="ISME J.">
        <title>The complete genome sequence of the algal symbiont Dinoroseobacter shibae: a hitchhiker's guide to life in the sea.</title>
        <authorList>
            <person name="Wagner-Dobler I."/>
            <person name="Ballhausen B."/>
            <person name="Berger M."/>
            <person name="Brinkhoff T."/>
            <person name="Buchholz I."/>
            <person name="Bunk B."/>
            <person name="Cypionka H."/>
            <person name="Daniel R."/>
            <person name="Drepper T."/>
            <person name="Gerdts G."/>
            <person name="Hahnke S."/>
            <person name="Han C."/>
            <person name="Jahn D."/>
            <person name="Kalhoefer D."/>
            <person name="Kiss H."/>
            <person name="Klenk H.P."/>
            <person name="Kyrpides N."/>
            <person name="Liebl W."/>
            <person name="Liesegang H."/>
            <person name="Meincke L."/>
            <person name="Pati A."/>
            <person name="Petersen J."/>
            <person name="Piekarski T."/>
            <person name="Pommerenke C."/>
            <person name="Pradella S."/>
            <person name="Pukall R."/>
            <person name="Rabus R."/>
            <person name="Stackebrandt E."/>
            <person name="Thole S."/>
            <person name="Thompson L."/>
            <person name="Tielen P."/>
            <person name="Tomasch J."/>
            <person name="von Jan M."/>
            <person name="Wanphrut N."/>
            <person name="Wichels A."/>
            <person name="Zech H."/>
            <person name="Simon M."/>
        </authorList>
    </citation>
    <scope>NUCLEOTIDE SEQUENCE [LARGE SCALE GENOMIC DNA]</scope>
    <source>
        <strain evidence="4">DSM 16493 / NCIMB 14021 / DFL 12</strain>
    </source>
</reference>
<keyword evidence="4" id="KW-1185">Reference proteome</keyword>
<dbReference type="Proteomes" id="UP000006833">
    <property type="component" value="Chromosome"/>
</dbReference>
<dbReference type="STRING" id="398580.Dshi_3116"/>
<dbReference type="SMART" id="SM00327">
    <property type="entry name" value="VWA"/>
    <property type="match status" value="1"/>
</dbReference>
<dbReference type="PANTHER" id="PTHR22550:SF18">
    <property type="entry name" value="VWFA DOMAIN-CONTAINING PROTEIN"/>
    <property type="match status" value="1"/>
</dbReference>
<dbReference type="OrthoDB" id="6206554at2"/>
<dbReference type="Gene3D" id="3.40.50.410">
    <property type="entry name" value="von Willebrand factor, type A domain"/>
    <property type="match status" value="1"/>
</dbReference>
<dbReference type="PANTHER" id="PTHR22550">
    <property type="entry name" value="SPORE GERMINATION PROTEIN"/>
    <property type="match status" value="1"/>
</dbReference>
<keyword evidence="1" id="KW-0812">Transmembrane</keyword>
<evidence type="ECO:0000259" key="2">
    <source>
        <dbReference type="PROSITE" id="PS50234"/>
    </source>
</evidence>
<dbReference type="RefSeq" id="WP_012179777.1">
    <property type="nucleotide sequence ID" value="NC_009952.1"/>
</dbReference>
<organism evidence="3 4">
    <name type="scientific">Dinoroseobacter shibae (strain DSM 16493 / NCIMB 14021 / DFL 12)</name>
    <dbReference type="NCBI Taxonomy" id="398580"/>
    <lineage>
        <taxon>Bacteria</taxon>
        <taxon>Pseudomonadati</taxon>
        <taxon>Pseudomonadota</taxon>
        <taxon>Alphaproteobacteria</taxon>
        <taxon>Rhodobacterales</taxon>
        <taxon>Roseobacteraceae</taxon>
        <taxon>Dinoroseobacter</taxon>
    </lineage>
</organism>
<gene>
    <name evidence="3" type="ordered locus">Dshi_3116</name>
</gene>
<dbReference type="EMBL" id="CP000830">
    <property type="protein sequence ID" value="ABV94849.1"/>
    <property type="molecule type" value="Genomic_DNA"/>
</dbReference>
<keyword evidence="1" id="KW-0472">Membrane</keyword>
<feature type="transmembrane region" description="Helical" evidence="1">
    <location>
        <begin position="300"/>
        <end position="320"/>
    </location>
</feature>
<dbReference type="HOGENOM" id="CLU_024570_0_1_5"/>
<proteinExistence type="predicted"/>
<name>A8LLA0_DINSH</name>
<evidence type="ECO:0000313" key="4">
    <source>
        <dbReference type="Proteomes" id="UP000006833"/>
    </source>
</evidence>
<dbReference type="AlphaFoldDB" id="A8LLA0"/>
<dbReference type="KEGG" id="dsh:Dshi_3116"/>
<accession>A8LLA0</accession>